<dbReference type="NCBIfam" id="TIGR00360">
    <property type="entry name" value="ComEC_N-term"/>
    <property type="match status" value="1"/>
</dbReference>
<gene>
    <name evidence="9" type="ORF">ANPL_01325</name>
</gene>
<keyword evidence="4 6" id="KW-1133">Transmembrane helix</keyword>
<feature type="transmembrane region" description="Helical" evidence="6">
    <location>
        <begin position="49"/>
        <end position="68"/>
    </location>
</feature>
<dbReference type="GO" id="GO:0005886">
    <property type="term" value="C:plasma membrane"/>
    <property type="evidence" value="ECO:0007669"/>
    <property type="project" value="UniProtKB-SubCell"/>
</dbReference>
<dbReference type="Pfam" id="PF13567">
    <property type="entry name" value="DUF4131"/>
    <property type="match status" value="1"/>
</dbReference>
<feature type="domain" description="DUF4131" evidence="8">
    <location>
        <begin position="49"/>
        <end position="197"/>
    </location>
</feature>
<feature type="transmembrane region" description="Helical" evidence="6">
    <location>
        <begin position="400"/>
        <end position="420"/>
    </location>
</feature>
<comment type="subcellular location">
    <subcellularLocation>
        <location evidence="1">Cell membrane</location>
        <topology evidence="1">Multi-pass membrane protein</topology>
    </subcellularLocation>
</comment>
<evidence type="ECO:0000256" key="5">
    <source>
        <dbReference type="ARBA" id="ARBA00023136"/>
    </source>
</evidence>
<evidence type="ECO:0000313" key="10">
    <source>
        <dbReference type="Proteomes" id="UP000500930"/>
    </source>
</evidence>
<dbReference type="KEGG" id="aplt:ANPL_01325"/>
<keyword evidence="5 6" id="KW-0472">Membrane</keyword>
<feature type="transmembrane region" description="Helical" evidence="6">
    <location>
        <begin position="347"/>
        <end position="366"/>
    </location>
</feature>
<keyword evidence="10" id="KW-1185">Reference proteome</keyword>
<feature type="transmembrane region" description="Helical" evidence="6">
    <location>
        <begin position="426"/>
        <end position="452"/>
    </location>
</feature>
<proteinExistence type="predicted"/>
<dbReference type="Proteomes" id="UP000500930">
    <property type="component" value="Chromosome"/>
</dbReference>
<keyword evidence="2" id="KW-1003">Cell membrane</keyword>
<dbReference type="InterPro" id="IPR052159">
    <property type="entry name" value="Competence_DNA_uptake"/>
</dbReference>
<dbReference type="InterPro" id="IPR004477">
    <property type="entry name" value="ComEC_N"/>
</dbReference>
<evidence type="ECO:0000256" key="3">
    <source>
        <dbReference type="ARBA" id="ARBA00022692"/>
    </source>
</evidence>
<feature type="transmembrane region" description="Helical" evidence="6">
    <location>
        <begin position="516"/>
        <end position="535"/>
    </location>
</feature>
<dbReference type="AlphaFoldDB" id="A0A858PXS0"/>
<feature type="transmembrane region" description="Helical" evidence="6">
    <location>
        <begin position="263"/>
        <end position="287"/>
    </location>
</feature>
<protein>
    <submittedName>
        <fullName evidence="9">ComEC/Rec2 family competence protein</fullName>
    </submittedName>
</protein>
<organism evidence="9 10">
    <name type="scientific">Anaplasma platys</name>
    <dbReference type="NCBI Taxonomy" id="949"/>
    <lineage>
        <taxon>Bacteria</taxon>
        <taxon>Pseudomonadati</taxon>
        <taxon>Pseudomonadota</taxon>
        <taxon>Alphaproteobacteria</taxon>
        <taxon>Rickettsiales</taxon>
        <taxon>Anaplasmataceae</taxon>
        <taxon>Anaplasma</taxon>
    </lineage>
</organism>
<reference evidence="9 10" key="1">
    <citation type="journal article" date="2020" name="Pathogens">
        <title>First Whole Genome Sequence of Anaplasma platys, an Obligate Intracellular Rickettsial Pathogen of Dogs.</title>
        <authorList>
            <person name="Llanes A."/>
            <person name="Rajeev S."/>
        </authorList>
    </citation>
    <scope>NUCLEOTIDE SEQUENCE [LARGE SCALE GENOMIC DNA]</scope>
    <source>
        <strain evidence="9 10">S3</strain>
    </source>
</reference>
<evidence type="ECO:0000313" key="9">
    <source>
        <dbReference type="EMBL" id="QJC27374.1"/>
    </source>
</evidence>
<evidence type="ECO:0000256" key="6">
    <source>
        <dbReference type="SAM" id="Phobius"/>
    </source>
</evidence>
<sequence>MLNFGLYAVACMVFLLNSTVNRARFVVLWMPVFQAVGIVVYFSLEREPTILLLGTLIILNFTLLIAAVAYRIPLLLVIVLVMVGFGGAYIKTLLCHPRSFCVQRKTYAKSLLGAVRAIDHKPQYVQMFICEIDCGKSEKYCARVSVRTAIDPLIEVGDRVVFSAVLHPPGPPDSANGFDFARYAYFKGIAATGFAVSEVQLYAKSERVKLHDWIERIRTRGYERFLLYLSEDCAEMLAALLIGKRSGLRAEVLTNMRNSGLAHLLAISGLHLSFVAGITFLFFRCLVAFTERISLNYDAKKLCAVAAIVLSFFYLLVAGMPISARRAFVMVFMAFCGIMINRRHAALASVSVAAFVMLLFSPEAVFSPSFQMSFAAVLALITTGGLLASVTFPAGSVAQYVAKTVISSCIATIATAPYVIYHFHYFSIVGVLANIIAVPITTFVVMPLGIVYQIIMSTSLRVPISYLLEHAVGVVLGVAKLCARSEWAITNFSAIPGGAVLLISCGMIVACCARGAGSISGVAVGALGAVWAALYNTPDIILDQKSVVVKDIDSQLYFCTLNGSGRGRRYTKWASDNKQRAIYKHIYTGKEGRLRCFTSGCIYLGRVIISQHADFLISHCNGAELIIYNGFDLYPAVCAGVRHITLSDIYNYGVHYVWLRRHSILVERSVTQRLWHKNSMGYLR</sequence>
<feature type="domain" description="ComEC/Rec2-related protein" evidence="7">
    <location>
        <begin position="240"/>
        <end position="513"/>
    </location>
</feature>
<dbReference type="PANTHER" id="PTHR30619:SF1">
    <property type="entry name" value="RECOMBINATION PROTEIN 2"/>
    <property type="match status" value="1"/>
</dbReference>
<name>A0A858PXS0_9RICK</name>
<feature type="transmembrane region" description="Helical" evidence="6">
    <location>
        <begin position="23"/>
        <end position="42"/>
    </location>
</feature>
<dbReference type="InterPro" id="IPR025405">
    <property type="entry name" value="DUF4131"/>
</dbReference>
<evidence type="ECO:0000256" key="2">
    <source>
        <dbReference type="ARBA" id="ARBA00022475"/>
    </source>
</evidence>
<dbReference type="Pfam" id="PF03772">
    <property type="entry name" value="Competence"/>
    <property type="match status" value="1"/>
</dbReference>
<feature type="transmembrane region" description="Helical" evidence="6">
    <location>
        <begin position="487"/>
        <end position="509"/>
    </location>
</feature>
<evidence type="ECO:0000256" key="1">
    <source>
        <dbReference type="ARBA" id="ARBA00004651"/>
    </source>
</evidence>
<feature type="transmembrane region" description="Helical" evidence="6">
    <location>
        <begin position="74"/>
        <end position="94"/>
    </location>
</feature>
<feature type="transmembrane region" description="Helical" evidence="6">
    <location>
        <begin position="299"/>
        <end position="317"/>
    </location>
</feature>
<keyword evidence="3 6" id="KW-0812">Transmembrane</keyword>
<evidence type="ECO:0000259" key="7">
    <source>
        <dbReference type="Pfam" id="PF03772"/>
    </source>
</evidence>
<evidence type="ECO:0000259" key="8">
    <source>
        <dbReference type="Pfam" id="PF13567"/>
    </source>
</evidence>
<feature type="transmembrane region" description="Helical" evidence="6">
    <location>
        <begin position="372"/>
        <end position="393"/>
    </location>
</feature>
<dbReference type="PANTHER" id="PTHR30619">
    <property type="entry name" value="DNA INTERNALIZATION/COMPETENCE PROTEIN COMEC/REC2"/>
    <property type="match status" value="1"/>
</dbReference>
<dbReference type="EMBL" id="CP046391">
    <property type="protein sequence ID" value="QJC27374.1"/>
    <property type="molecule type" value="Genomic_DNA"/>
</dbReference>
<evidence type="ECO:0000256" key="4">
    <source>
        <dbReference type="ARBA" id="ARBA00022989"/>
    </source>
</evidence>
<accession>A0A858PXS0</accession>